<name>A0A5E7CA21_PSEFL</name>
<accession>A0A5E7CA21</accession>
<proteinExistence type="predicted"/>
<evidence type="ECO:0000313" key="2">
    <source>
        <dbReference type="Proteomes" id="UP000381093"/>
    </source>
</evidence>
<evidence type="ECO:0000313" key="1">
    <source>
        <dbReference type="EMBL" id="VVO01599.1"/>
    </source>
</evidence>
<reference evidence="1 2" key="1">
    <citation type="submission" date="2019-09" db="EMBL/GenBank/DDBJ databases">
        <authorList>
            <person name="Chandra G."/>
            <person name="Truman W A."/>
        </authorList>
    </citation>
    <scope>NUCLEOTIDE SEQUENCE [LARGE SCALE GENOMIC DNA]</scope>
    <source>
        <strain evidence="1">PS710</strain>
    </source>
</reference>
<gene>
    <name evidence="1" type="ORF">PS710_02714</name>
</gene>
<protein>
    <submittedName>
        <fullName evidence="1">Uncharacterized protein</fullName>
    </submittedName>
</protein>
<sequence length="71" mass="7690">MTEFAPAVVRTDNPADAKVDASVALKNKAFAKIYSGRMSRDELRASMIAKAKDVVEKGIGSLDLVTVVEHR</sequence>
<dbReference type="EMBL" id="CABVHW010000007">
    <property type="protein sequence ID" value="VVO01599.1"/>
    <property type="molecule type" value="Genomic_DNA"/>
</dbReference>
<dbReference type="Proteomes" id="UP000381093">
    <property type="component" value="Unassembled WGS sequence"/>
</dbReference>
<dbReference type="AlphaFoldDB" id="A0A5E7CA21"/>
<dbReference type="RefSeq" id="WP_150764976.1">
    <property type="nucleotide sequence ID" value="NZ_CABVHW010000007.1"/>
</dbReference>
<organism evidence="1 2">
    <name type="scientific">Pseudomonas fluorescens</name>
    <dbReference type="NCBI Taxonomy" id="294"/>
    <lineage>
        <taxon>Bacteria</taxon>
        <taxon>Pseudomonadati</taxon>
        <taxon>Pseudomonadota</taxon>
        <taxon>Gammaproteobacteria</taxon>
        <taxon>Pseudomonadales</taxon>
        <taxon>Pseudomonadaceae</taxon>
        <taxon>Pseudomonas</taxon>
    </lineage>
</organism>